<evidence type="ECO:0000313" key="2">
    <source>
        <dbReference type="Proteomes" id="UP000254082"/>
    </source>
</evidence>
<name>A0A380JEV3_STRDO</name>
<gene>
    <name evidence="1" type="ORF">NCTC11391_00574</name>
</gene>
<dbReference type="OrthoDB" id="2146302at2"/>
<dbReference type="AlphaFoldDB" id="A0A380JEV3"/>
<keyword evidence="2" id="KW-1185">Reference proteome</keyword>
<dbReference type="Proteomes" id="UP000254082">
    <property type="component" value="Unassembled WGS sequence"/>
</dbReference>
<dbReference type="RefSeq" id="WP_115324875.1">
    <property type="nucleotide sequence ID" value="NZ_UHFA01000002.1"/>
</dbReference>
<sequence length="97" mass="11483">MPVFYQGRPAQVWRVDPNAPYPDWVAKALKKNELIWKEDNTLQVLIPSLFPHWHKSSRYWGYGIYALANPGDYIDLTNERLLSPKQFIRDYQKVDGF</sequence>
<evidence type="ECO:0000313" key="1">
    <source>
        <dbReference type="EMBL" id="SUN35546.1"/>
    </source>
</evidence>
<protein>
    <submittedName>
        <fullName evidence="1">Role in replication</fullName>
    </submittedName>
</protein>
<proteinExistence type="predicted"/>
<reference evidence="1 2" key="1">
    <citation type="submission" date="2018-06" db="EMBL/GenBank/DDBJ databases">
        <authorList>
            <consortium name="Pathogen Informatics"/>
            <person name="Doyle S."/>
        </authorList>
    </citation>
    <scope>NUCLEOTIDE SEQUENCE [LARGE SCALE GENOMIC DNA]</scope>
    <source>
        <strain evidence="2">NCTC 11391</strain>
    </source>
</reference>
<accession>A0A380JEV3</accession>
<organism evidence="1 2">
    <name type="scientific">Streptococcus downei MFe28</name>
    <dbReference type="NCBI Taxonomy" id="764290"/>
    <lineage>
        <taxon>Bacteria</taxon>
        <taxon>Bacillati</taxon>
        <taxon>Bacillota</taxon>
        <taxon>Bacilli</taxon>
        <taxon>Lactobacillales</taxon>
        <taxon>Streptococcaceae</taxon>
        <taxon>Streptococcus</taxon>
    </lineage>
</organism>
<dbReference type="EMBL" id="UHFA01000002">
    <property type="protein sequence ID" value="SUN35546.1"/>
    <property type="molecule type" value="Genomic_DNA"/>
</dbReference>